<evidence type="ECO:0000313" key="5">
    <source>
        <dbReference type="EMBL" id="QKG69982.1"/>
    </source>
</evidence>
<dbReference type="RefSeq" id="WP_173211869.1">
    <property type="nucleotide sequence ID" value="NZ_CP053921.1"/>
</dbReference>
<keyword evidence="3" id="KW-0804">Transcription</keyword>
<evidence type="ECO:0000256" key="3">
    <source>
        <dbReference type="ARBA" id="ARBA00023163"/>
    </source>
</evidence>
<dbReference type="KEGG" id="emv:HQR01_00560"/>
<dbReference type="Gene3D" id="1.10.10.10">
    <property type="entry name" value="Winged helix-like DNA-binding domain superfamily/Winged helix DNA-binding domain"/>
    <property type="match status" value="1"/>
</dbReference>
<organism evidence="5 6">
    <name type="scientific">Erythrobacter mangrovi</name>
    <dbReference type="NCBI Taxonomy" id="2739433"/>
    <lineage>
        <taxon>Bacteria</taxon>
        <taxon>Pseudomonadati</taxon>
        <taxon>Pseudomonadota</taxon>
        <taxon>Alphaproteobacteria</taxon>
        <taxon>Sphingomonadales</taxon>
        <taxon>Erythrobacteraceae</taxon>
        <taxon>Erythrobacter/Porphyrobacter group</taxon>
        <taxon>Erythrobacter</taxon>
    </lineage>
</organism>
<keyword evidence="6" id="KW-1185">Reference proteome</keyword>
<dbReference type="Pfam" id="PF12840">
    <property type="entry name" value="HTH_20"/>
    <property type="match status" value="1"/>
</dbReference>
<dbReference type="PANTHER" id="PTHR33154">
    <property type="entry name" value="TRANSCRIPTIONAL REGULATOR, ARSR FAMILY"/>
    <property type="match status" value="1"/>
</dbReference>
<sequence>MKIGQVMKALSHPIRRDIVSRLRERPMSAGDLAAHYDVSKPTMSAHFAALRDAELLIAQREGVSILYRLNMTVMEEALGAMMSLLSSGEDAKHLANEPSDEQAPA</sequence>
<dbReference type="EMBL" id="CP053921">
    <property type="protein sequence ID" value="QKG69982.1"/>
    <property type="molecule type" value="Genomic_DNA"/>
</dbReference>
<reference evidence="5 6" key="1">
    <citation type="submission" date="2020-05" db="EMBL/GenBank/DDBJ databases">
        <title>Erythrobacter mangrovi sp. nov., isolated from rhizosphere soil of mangrove plant (Kandelia candel).</title>
        <authorList>
            <person name="Ye Y.H."/>
        </authorList>
    </citation>
    <scope>NUCLEOTIDE SEQUENCE [LARGE SCALE GENOMIC DNA]</scope>
    <source>
        <strain evidence="5 6">EB310</strain>
    </source>
</reference>
<dbReference type="PROSITE" id="PS50987">
    <property type="entry name" value="HTH_ARSR_2"/>
    <property type="match status" value="1"/>
</dbReference>
<dbReference type="PANTHER" id="PTHR33154:SF33">
    <property type="entry name" value="TRANSCRIPTIONAL REPRESSOR SDPR"/>
    <property type="match status" value="1"/>
</dbReference>
<dbReference type="CDD" id="cd00090">
    <property type="entry name" value="HTH_ARSR"/>
    <property type="match status" value="1"/>
</dbReference>
<dbReference type="SUPFAM" id="SSF46785">
    <property type="entry name" value="Winged helix' DNA-binding domain"/>
    <property type="match status" value="1"/>
</dbReference>
<dbReference type="SMART" id="SM00418">
    <property type="entry name" value="HTH_ARSR"/>
    <property type="match status" value="1"/>
</dbReference>
<dbReference type="GO" id="GO:0003700">
    <property type="term" value="F:DNA-binding transcription factor activity"/>
    <property type="evidence" value="ECO:0007669"/>
    <property type="project" value="InterPro"/>
</dbReference>
<evidence type="ECO:0000259" key="4">
    <source>
        <dbReference type="PROSITE" id="PS50987"/>
    </source>
</evidence>
<dbReference type="Proteomes" id="UP000504693">
    <property type="component" value="Chromosome"/>
</dbReference>
<proteinExistence type="predicted"/>
<accession>A0A7D4BEL8</accession>
<dbReference type="InterPro" id="IPR001845">
    <property type="entry name" value="HTH_ArsR_DNA-bd_dom"/>
</dbReference>
<protein>
    <submittedName>
        <fullName evidence="5">Winged helix-turn-helix transcriptional regulator</fullName>
    </submittedName>
</protein>
<evidence type="ECO:0000256" key="1">
    <source>
        <dbReference type="ARBA" id="ARBA00023015"/>
    </source>
</evidence>
<gene>
    <name evidence="5" type="ORF">HQR01_00560</name>
</gene>
<dbReference type="PRINTS" id="PR00778">
    <property type="entry name" value="HTHARSR"/>
</dbReference>
<keyword evidence="2" id="KW-0238">DNA-binding</keyword>
<feature type="domain" description="HTH arsR-type" evidence="4">
    <location>
        <begin position="1"/>
        <end position="89"/>
    </location>
</feature>
<dbReference type="InterPro" id="IPR036388">
    <property type="entry name" value="WH-like_DNA-bd_sf"/>
</dbReference>
<evidence type="ECO:0000256" key="2">
    <source>
        <dbReference type="ARBA" id="ARBA00023125"/>
    </source>
</evidence>
<evidence type="ECO:0000313" key="6">
    <source>
        <dbReference type="Proteomes" id="UP000504693"/>
    </source>
</evidence>
<dbReference type="InterPro" id="IPR036390">
    <property type="entry name" value="WH_DNA-bd_sf"/>
</dbReference>
<dbReference type="GO" id="GO:0003677">
    <property type="term" value="F:DNA binding"/>
    <property type="evidence" value="ECO:0007669"/>
    <property type="project" value="UniProtKB-KW"/>
</dbReference>
<name>A0A7D4BEL8_9SPHN</name>
<dbReference type="NCBIfam" id="NF033788">
    <property type="entry name" value="HTH_metalloreg"/>
    <property type="match status" value="1"/>
</dbReference>
<keyword evidence="1" id="KW-0805">Transcription regulation</keyword>
<dbReference type="AlphaFoldDB" id="A0A7D4BEL8"/>
<dbReference type="InterPro" id="IPR011991">
    <property type="entry name" value="ArsR-like_HTH"/>
</dbReference>
<dbReference type="InterPro" id="IPR051081">
    <property type="entry name" value="HTH_MetalResp_TranReg"/>
</dbReference>